<dbReference type="EMBL" id="CP041692">
    <property type="protein sequence ID" value="QDP94991.1"/>
    <property type="molecule type" value="Genomic_DNA"/>
</dbReference>
<sequence>MIPGRIDSGRASVMVHLGAPGTVTAREVPGSIPFVSIDIAPEVTLMSRDPDALLLFEREIRRARQLMAALLQSAGDIDVACNVYEAGDDGCGSRSTGADPCADESSGVSGRS</sequence>
<protein>
    <submittedName>
        <fullName evidence="2">Uncharacterized protein</fullName>
    </submittedName>
</protein>
<proteinExistence type="predicted"/>
<dbReference type="AlphaFoldDB" id="A0A516PVL6"/>
<organism evidence="2 3">
    <name type="scientific">Microlunatus elymi</name>
    <dbReference type="NCBI Taxonomy" id="2596828"/>
    <lineage>
        <taxon>Bacteria</taxon>
        <taxon>Bacillati</taxon>
        <taxon>Actinomycetota</taxon>
        <taxon>Actinomycetes</taxon>
        <taxon>Propionibacteriales</taxon>
        <taxon>Propionibacteriaceae</taxon>
        <taxon>Microlunatus</taxon>
    </lineage>
</organism>
<reference evidence="2 3" key="1">
    <citation type="submission" date="2019-07" db="EMBL/GenBank/DDBJ databases">
        <title>Microlunatus dokdonensis sp. nov. isolated from the rhizospheric soil of the wild plant Elymus tsukushiensis.</title>
        <authorList>
            <person name="Ghim S.-Y."/>
            <person name="Hwang Y.-J."/>
            <person name="Son J.-S."/>
            <person name="Shin J.-H."/>
        </authorList>
    </citation>
    <scope>NUCLEOTIDE SEQUENCE [LARGE SCALE GENOMIC DNA]</scope>
    <source>
        <strain evidence="2 3">KUDC0627</strain>
    </source>
</reference>
<gene>
    <name evidence="2" type="ORF">FOE78_02835</name>
</gene>
<evidence type="ECO:0000256" key="1">
    <source>
        <dbReference type="SAM" id="MobiDB-lite"/>
    </source>
</evidence>
<keyword evidence="3" id="KW-1185">Reference proteome</keyword>
<dbReference type="RefSeq" id="WP_143984976.1">
    <property type="nucleotide sequence ID" value="NZ_CP041692.1"/>
</dbReference>
<name>A0A516PVL6_9ACTN</name>
<feature type="region of interest" description="Disordered" evidence="1">
    <location>
        <begin position="89"/>
        <end position="112"/>
    </location>
</feature>
<accession>A0A516PVL6</accession>
<dbReference type="KEGG" id="mik:FOE78_02835"/>
<evidence type="ECO:0000313" key="2">
    <source>
        <dbReference type="EMBL" id="QDP94991.1"/>
    </source>
</evidence>
<dbReference type="Proteomes" id="UP000319263">
    <property type="component" value="Chromosome"/>
</dbReference>
<evidence type="ECO:0000313" key="3">
    <source>
        <dbReference type="Proteomes" id="UP000319263"/>
    </source>
</evidence>